<proteinExistence type="predicted"/>
<sequence>MDWVSELCDLYEKNKYLAGEMRYKEQIRKNGVEKTPLVLLPPFHTTVTAQITVTISENGEFQDAKLVENEDKLTIIPVTENSGSRTSTVVPHPLCDNIKYLSGDYKDYCIEGTKNAEECYQLYIEALRRWHISPYSHKKVDALYLYLSKKCLIHDLVDAGVLKLGENGKLSGSVKIQGIEQDKSFVRFRILEGYQENEDILSDTTGKYYSECWLDRTLQESFINYYRSLMTEKDICYLSGNTEQPTYLHSKKIRNEGDNSKLISSNDKDYYTFRGRFHNKEQAFAIGNETSQKIHNALKWIIRRQGKNIDTFCIVSWESDLCPMPAWDLDTDSICSQYEEDWGEEEEGIPVWDGNQAGALRFNAALLGYRRKPGNMSRMVLMAFDAATTGRLALVEYKSLETSRYLDNIKYWHRECEWLHLKLKDGGAYYYKGMAGVKEIADIIYGTEQNGILSLGNKSKLYGQIYRRLIPCIWDRMDVPFDMVDLAVSRASSPVSYEKRYNWERTLSLACSLVKKKRKQQNPKEVWTLALNKKSRDRNYLYGRLLAVADRVEYRTFDKKDRDANRETNARRYMSMFSQRPYETWKIIEESLAPYFPKLKYQEKIYYCKQLEEICELFDEETFKDNSKLDGLYLLGFHSESYELRNKEADKEHDIISEEE</sequence>
<reference evidence="1 2" key="1">
    <citation type="submission" date="2024-04" db="EMBL/GenBank/DDBJ databases">
        <title>Defined microbial consortia suppress multidrug-resistant proinflammatory Enterobacteriaceae via ecological control.</title>
        <authorList>
            <person name="Furuichi M."/>
            <person name="Kawaguchi T."/>
            <person name="Pust M."/>
            <person name="Yasuma K."/>
            <person name="Plichta D."/>
            <person name="Hasegawa N."/>
            <person name="Ohya T."/>
            <person name="Bhattarai S."/>
            <person name="Sasajima S."/>
            <person name="Aoto Y."/>
            <person name="Tuganbaev T."/>
            <person name="Yaginuma M."/>
            <person name="Ueda M."/>
            <person name="Okahashi N."/>
            <person name="Amafuji K."/>
            <person name="Kiridooshi Y."/>
            <person name="Sugita K."/>
            <person name="Strazar M."/>
            <person name="Skelly A."/>
            <person name="Suda W."/>
            <person name="Hattori M."/>
            <person name="Nakamoto N."/>
            <person name="Caballero S."/>
            <person name="Norman J."/>
            <person name="Olle B."/>
            <person name="Tanoue T."/>
            <person name="Arita M."/>
            <person name="Bucci V."/>
            <person name="Atarashi K."/>
            <person name="Xavier R."/>
            <person name="Honda K."/>
        </authorList>
    </citation>
    <scope>NUCLEOTIDE SEQUENCE [LARGE SCALE GENOMIC DNA]</scope>
    <source>
        <strain evidence="2">k04-0078-D8-1</strain>
    </source>
</reference>
<dbReference type="Pfam" id="PF09709">
    <property type="entry name" value="Cas_Csd1"/>
    <property type="match status" value="1"/>
</dbReference>
<keyword evidence="2" id="KW-1185">Reference proteome</keyword>
<dbReference type="RefSeq" id="WP_390410044.1">
    <property type="nucleotide sequence ID" value="NZ_BAABYW010000002.1"/>
</dbReference>
<gene>
    <name evidence="1" type="primary">cas8c</name>
    <name evidence="1" type="ORF">K040078D81_54790</name>
</gene>
<protein>
    <submittedName>
        <fullName evidence="1">Type I-C CRISPR-associated protein Cas8c/Csd1</fullName>
    </submittedName>
</protein>
<name>A0ABQ0BIT7_9FIRM</name>
<organism evidence="1 2">
    <name type="scientific">Blautia hominis</name>
    <dbReference type="NCBI Taxonomy" id="2025493"/>
    <lineage>
        <taxon>Bacteria</taxon>
        <taxon>Bacillati</taxon>
        <taxon>Bacillota</taxon>
        <taxon>Clostridia</taxon>
        <taxon>Lachnospirales</taxon>
        <taxon>Lachnospiraceae</taxon>
        <taxon>Blautia</taxon>
    </lineage>
</organism>
<dbReference type="InterPro" id="IPR010144">
    <property type="entry name" value="CRISPR-assoc_prot_Csd1-typ"/>
</dbReference>
<evidence type="ECO:0000313" key="2">
    <source>
        <dbReference type="Proteomes" id="UP001600943"/>
    </source>
</evidence>
<accession>A0ABQ0BIT7</accession>
<dbReference type="Proteomes" id="UP001600943">
    <property type="component" value="Unassembled WGS sequence"/>
</dbReference>
<dbReference type="NCBIfam" id="TIGR01863">
    <property type="entry name" value="cas_Csd1"/>
    <property type="match status" value="1"/>
</dbReference>
<comment type="caution">
    <text evidence="1">The sequence shown here is derived from an EMBL/GenBank/DDBJ whole genome shotgun (WGS) entry which is preliminary data.</text>
</comment>
<dbReference type="EMBL" id="BAABYW010000002">
    <property type="protein sequence ID" value="GAA6411362.1"/>
    <property type="molecule type" value="Genomic_DNA"/>
</dbReference>
<evidence type="ECO:0000313" key="1">
    <source>
        <dbReference type="EMBL" id="GAA6411362.1"/>
    </source>
</evidence>